<feature type="transmembrane region" description="Helical" evidence="1">
    <location>
        <begin position="108"/>
        <end position="129"/>
    </location>
</feature>
<dbReference type="Pfam" id="PF09945">
    <property type="entry name" value="DUF2177"/>
    <property type="match status" value="1"/>
</dbReference>
<reference evidence="2 3" key="1">
    <citation type="submission" date="2019-02" db="EMBL/GenBank/DDBJ databases">
        <title>Emended description of the genus Rhodopseudomonas and description of Rhodopseudomonas albus sp. nov., a non-phototrophic, heavy-metal-tolerant bacterium isolated from garden soil.</title>
        <authorList>
            <person name="Bao Z."/>
            <person name="Cao W.W."/>
            <person name="Sato Y."/>
            <person name="Nishizawa T."/>
            <person name="Zhao J."/>
            <person name="Guo Y."/>
            <person name="Ohta H."/>
        </authorList>
    </citation>
    <scope>NUCLEOTIDE SEQUENCE [LARGE SCALE GENOMIC DNA]</scope>
    <source>
        <strain evidence="2 3">SK50-23</strain>
    </source>
</reference>
<feature type="transmembrane region" description="Helical" evidence="1">
    <location>
        <begin position="74"/>
        <end position="96"/>
    </location>
</feature>
<feature type="transmembrane region" description="Helical" evidence="1">
    <location>
        <begin position="44"/>
        <end position="62"/>
    </location>
</feature>
<dbReference type="InterPro" id="IPR018687">
    <property type="entry name" value="DUF2177_membr"/>
</dbReference>
<name>A0ABX8A6V3_9BRAD</name>
<dbReference type="Proteomes" id="UP000682843">
    <property type="component" value="Chromosome"/>
</dbReference>
<dbReference type="EMBL" id="CP036498">
    <property type="protein sequence ID" value="QUS39458.1"/>
    <property type="molecule type" value="Genomic_DNA"/>
</dbReference>
<protein>
    <submittedName>
        <fullName evidence="2">DUF2177 family protein</fullName>
    </submittedName>
</protein>
<evidence type="ECO:0000313" key="3">
    <source>
        <dbReference type="Proteomes" id="UP000682843"/>
    </source>
</evidence>
<proteinExistence type="predicted"/>
<accession>A0ABX8A6V3</accession>
<dbReference type="RefSeq" id="WP_211913000.1">
    <property type="nucleotide sequence ID" value="NZ_CP036498.1"/>
</dbReference>
<sequence>MHYVIVYLSTLAILLPLDFAFLGTVGKKMYQSQIGDLMLDTPRLSAAALFYALYLAGIVVFVNGATPSNWASNLAAGALFGLFCYSTFALTNMAILKHWQWALVVPDIAWGMVVTAAAASLGGLLAGFITSRI</sequence>
<keyword evidence="1" id="KW-0472">Membrane</keyword>
<evidence type="ECO:0000313" key="2">
    <source>
        <dbReference type="EMBL" id="QUS39458.1"/>
    </source>
</evidence>
<evidence type="ECO:0000256" key="1">
    <source>
        <dbReference type="SAM" id="Phobius"/>
    </source>
</evidence>
<gene>
    <name evidence="2" type="ORF">RPMA_11900</name>
</gene>
<keyword evidence="3" id="KW-1185">Reference proteome</keyword>
<keyword evidence="1" id="KW-0812">Transmembrane</keyword>
<keyword evidence="1" id="KW-1133">Transmembrane helix</keyword>
<organism evidence="2 3">
    <name type="scientific">Tardiphaga alba</name>
    <dbReference type="NCBI Taxonomy" id="340268"/>
    <lineage>
        <taxon>Bacteria</taxon>
        <taxon>Pseudomonadati</taxon>
        <taxon>Pseudomonadota</taxon>
        <taxon>Alphaproteobacteria</taxon>
        <taxon>Hyphomicrobiales</taxon>
        <taxon>Nitrobacteraceae</taxon>
        <taxon>Tardiphaga</taxon>
    </lineage>
</organism>